<dbReference type="AlphaFoldDB" id="A0A916VZW6"/>
<sequence>MSAEADLPEHYLDMPAVKAGMTVGLFGGSFNPPHEGHLLIAQHAIEALKLDQLWWMVSPGNPLKDHSELPTLAERIWLSEALIDDPRIKVTGFEAAHKIRYSAETIELVLGKLPDVRFVWVMGADSLASFDKWARWQWIVETIPIAVYNRPGSSLADHSSVMAQTFAAAKIDEAWASELAQMQPPAWTFIHGPLSPLSSTELRHGKRGNT</sequence>
<dbReference type="Gene3D" id="3.40.50.620">
    <property type="entry name" value="HUPs"/>
    <property type="match status" value="1"/>
</dbReference>
<dbReference type="GO" id="GO:0009435">
    <property type="term" value="P:NAD+ biosynthetic process"/>
    <property type="evidence" value="ECO:0007669"/>
    <property type="project" value="UniProtKB-UniRule"/>
</dbReference>
<dbReference type="CDD" id="cd02165">
    <property type="entry name" value="NMNAT"/>
    <property type="match status" value="1"/>
</dbReference>
<dbReference type="NCBIfam" id="NF000845">
    <property type="entry name" value="PRK00071.2-4"/>
    <property type="match status" value="1"/>
</dbReference>
<comment type="similarity">
    <text evidence="3 11">Belongs to the NadD family.</text>
</comment>
<evidence type="ECO:0000256" key="2">
    <source>
        <dbReference type="ARBA" id="ARBA00005019"/>
    </source>
</evidence>
<dbReference type="EMBL" id="BMIF01000002">
    <property type="protein sequence ID" value="GGA56496.1"/>
    <property type="molecule type" value="Genomic_DNA"/>
</dbReference>
<accession>A0A916VZW6</accession>
<dbReference type="NCBIfam" id="TIGR00125">
    <property type="entry name" value="cyt_tran_rel"/>
    <property type="match status" value="1"/>
</dbReference>
<dbReference type="Proteomes" id="UP000636264">
    <property type="component" value="Unassembled WGS sequence"/>
</dbReference>
<keyword evidence="4 11" id="KW-0662">Pyridine nucleotide biosynthesis</keyword>
<organism evidence="13 14">
    <name type="scientific">Nitratireductor aestuarii</name>
    <dbReference type="NCBI Taxonomy" id="1735103"/>
    <lineage>
        <taxon>Bacteria</taxon>
        <taxon>Pseudomonadati</taxon>
        <taxon>Pseudomonadota</taxon>
        <taxon>Alphaproteobacteria</taxon>
        <taxon>Hyphomicrobiales</taxon>
        <taxon>Phyllobacteriaceae</taxon>
        <taxon>Nitratireductor</taxon>
    </lineage>
</organism>
<keyword evidence="6 11" id="KW-0548">Nucleotidyltransferase</keyword>
<feature type="domain" description="Cytidyltransferase-like" evidence="12">
    <location>
        <begin position="25"/>
        <end position="204"/>
    </location>
</feature>
<proteinExistence type="inferred from homology"/>
<evidence type="ECO:0000256" key="9">
    <source>
        <dbReference type="ARBA" id="ARBA00023027"/>
    </source>
</evidence>
<comment type="pathway">
    <text evidence="2 11">Cofactor biosynthesis; NAD(+) biosynthesis; deamido-NAD(+) from nicotinate D-ribonucleotide: step 1/1.</text>
</comment>
<dbReference type="EC" id="2.7.7.18" evidence="11"/>
<evidence type="ECO:0000259" key="12">
    <source>
        <dbReference type="Pfam" id="PF01467"/>
    </source>
</evidence>
<evidence type="ECO:0000256" key="11">
    <source>
        <dbReference type="HAMAP-Rule" id="MF_00244"/>
    </source>
</evidence>
<dbReference type="Pfam" id="PF01467">
    <property type="entry name" value="CTP_transf_like"/>
    <property type="match status" value="1"/>
</dbReference>
<dbReference type="GO" id="GO:0005524">
    <property type="term" value="F:ATP binding"/>
    <property type="evidence" value="ECO:0007669"/>
    <property type="project" value="UniProtKB-KW"/>
</dbReference>
<dbReference type="RefSeq" id="WP_244630211.1">
    <property type="nucleotide sequence ID" value="NZ_BMIF01000002.1"/>
</dbReference>
<keyword evidence="7 11" id="KW-0547">Nucleotide-binding</keyword>
<dbReference type="HAMAP" id="MF_00244">
    <property type="entry name" value="NaMN_adenylyltr"/>
    <property type="match status" value="1"/>
</dbReference>
<dbReference type="GO" id="GO:0004515">
    <property type="term" value="F:nicotinate-nucleotide adenylyltransferase activity"/>
    <property type="evidence" value="ECO:0007669"/>
    <property type="project" value="UniProtKB-UniRule"/>
</dbReference>
<name>A0A916VZW6_9HYPH</name>
<evidence type="ECO:0000256" key="10">
    <source>
        <dbReference type="ARBA" id="ARBA00048721"/>
    </source>
</evidence>
<keyword evidence="5 11" id="KW-0808">Transferase</keyword>
<comment type="function">
    <text evidence="1 11">Catalyzes the reversible adenylation of nicotinate mononucleotide (NaMN) to nicotinic acid adenine dinucleotide (NaAD).</text>
</comment>
<gene>
    <name evidence="11 13" type="primary">nadD</name>
    <name evidence="13" type="ORF">GCM10011385_07510</name>
</gene>
<reference evidence="13" key="1">
    <citation type="journal article" date="2014" name="Int. J. Syst. Evol. Microbiol.">
        <title>Complete genome sequence of Corynebacterium casei LMG S-19264T (=DSM 44701T), isolated from a smear-ripened cheese.</title>
        <authorList>
            <consortium name="US DOE Joint Genome Institute (JGI-PGF)"/>
            <person name="Walter F."/>
            <person name="Albersmeier A."/>
            <person name="Kalinowski J."/>
            <person name="Ruckert C."/>
        </authorList>
    </citation>
    <scope>NUCLEOTIDE SEQUENCE</scope>
    <source>
        <strain evidence="13">CGMCC 1.15320</strain>
    </source>
</reference>
<protein>
    <recommendedName>
        <fullName evidence="11">Probable nicotinate-nucleotide adenylyltransferase</fullName>
        <ecNumber evidence="11">2.7.7.18</ecNumber>
    </recommendedName>
    <alternativeName>
        <fullName evidence="11">Deamido-NAD(+) diphosphorylase</fullName>
    </alternativeName>
    <alternativeName>
        <fullName evidence="11">Deamido-NAD(+) pyrophosphorylase</fullName>
    </alternativeName>
    <alternativeName>
        <fullName evidence="11">Nicotinate mononucleotide adenylyltransferase</fullName>
        <shortName evidence="11">NaMN adenylyltransferase</shortName>
    </alternativeName>
</protein>
<dbReference type="SUPFAM" id="SSF52374">
    <property type="entry name" value="Nucleotidylyl transferase"/>
    <property type="match status" value="1"/>
</dbReference>
<keyword evidence="9 11" id="KW-0520">NAD</keyword>
<dbReference type="PANTHER" id="PTHR39321">
    <property type="entry name" value="NICOTINATE-NUCLEOTIDE ADENYLYLTRANSFERASE-RELATED"/>
    <property type="match status" value="1"/>
</dbReference>
<keyword evidence="14" id="KW-1185">Reference proteome</keyword>
<dbReference type="InterPro" id="IPR014729">
    <property type="entry name" value="Rossmann-like_a/b/a_fold"/>
</dbReference>
<comment type="caution">
    <text evidence="13">The sequence shown here is derived from an EMBL/GenBank/DDBJ whole genome shotgun (WGS) entry which is preliminary data.</text>
</comment>
<evidence type="ECO:0000256" key="8">
    <source>
        <dbReference type="ARBA" id="ARBA00022840"/>
    </source>
</evidence>
<dbReference type="InterPro" id="IPR004821">
    <property type="entry name" value="Cyt_trans-like"/>
</dbReference>
<evidence type="ECO:0000313" key="14">
    <source>
        <dbReference type="Proteomes" id="UP000636264"/>
    </source>
</evidence>
<evidence type="ECO:0000256" key="6">
    <source>
        <dbReference type="ARBA" id="ARBA00022695"/>
    </source>
</evidence>
<dbReference type="InterPro" id="IPR005248">
    <property type="entry name" value="NadD/NMNAT"/>
</dbReference>
<evidence type="ECO:0000256" key="4">
    <source>
        <dbReference type="ARBA" id="ARBA00022642"/>
    </source>
</evidence>
<reference evidence="13" key="2">
    <citation type="submission" date="2020-09" db="EMBL/GenBank/DDBJ databases">
        <authorList>
            <person name="Sun Q."/>
            <person name="Zhou Y."/>
        </authorList>
    </citation>
    <scope>NUCLEOTIDE SEQUENCE</scope>
    <source>
        <strain evidence="13">CGMCC 1.15320</strain>
    </source>
</reference>
<evidence type="ECO:0000256" key="5">
    <source>
        <dbReference type="ARBA" id="ARBA00022679"/>
    </source>
</evidence>
<keyword evidence="8 11" id="KW-0067">ATP-binding</keyword>
<evidence type="ECO:0000313" key="13">
    <source>
        <dbReference type="EMBL" id="GGA56496.1"/>
    </source>
</evidence>
<evidence type="ECO:0000256" key="7">
    <source>
        <dbReference type="ARBA" id="ARBA00022741"/>
    </source>
</evidence>
<evidence type="ECO:0000256" key="1">
    <source>
        <dbReference type="ARBA" id="ARBA00002324"/>
    </source>
</evidence>
<dbReference type="NCBIfam" id="TIGR00482">
    <property type="entry name" value="nicotinate (nicotinamide) nucleotide adenylyltransferase"/>
    <property type="match status" value="1"/>
</dbReference>
<dbReference type="PANTHER" id="PTHR39321:SF3">
    <property type="entry name" value="PHOSPHOPANTETHEINE ADENYLYLTRANSFERASE"/>
    <property type="match status" value="1"/>
</dbReference>
<comment type="catalytic activity">
    <reaction evidence="10 11">
        <text>nicotinate beta-D-ribonucleotide + ATP + H(+) = deamido-NAD(+) + diphosphate</text>
        <dbReference type="Rhea" id="RHEA:22860"/>
        <dbReference type="ChEBI" id="CHEBI:15378"/>
        <dbReference type="ChEBI" id="CHEBI:30616"/>
        <dbReference type="ChEBI" id="CHEBI:33019"/>
        <dbReference type="ChEBI" id="CHEBI:57502"/>
        <dbReference type="ChEBI" id="CHEBI:58437"/>
        <dbReference type="EC" id="2.7.7.18"/>
    </reaction>
</comment>
<evidence type="ECO:0000256" key="3">
    <source>
        <dbReference type="ARBA" id="ARBA00009014"/>
    </source>
</evidence>